<evidence type="ECO:0000256" key="1">
    <source>
        <dbReference type="SAM" id="SignalP"/>
    </source>
</evidence>
<name>A0A095SW60_9FLAO</name>
<sequence>MKNLFLLLFVFLTNLSFAQVEVKVDNRIEAVSIFYAMAIGRDSLDIKPTPSVYLKDFDAYFKPYKNHKSLNWYRNLDQWDAPNVSTIGLYLTEKYPFKLKFPYQGDYIKSSKIEDFIAHLNSFYKDCNVSKFIKKHQKLYKETALFALDTINRSDVLKETKKFFKTETNDKFIIYIDLLNNHTSNSIEIKEYKNCRQFKLAYLSSENPNSANEESIKFVPAFNVVIHECSHLFVSDFISSNYNRLNSIKNKFLTKPNGKVLPENRWKDELDEMLVRVCVAKILGKKYGIEREEYEIENQSKGYLHFKDLHQFITEKLEGNPNYISFNDFYPELILFLENLK</sequence>
<dbReference type="RefSeq" id="WP_035124628.1">
    <property type="nucleotide sequence ID" value="NZ_JRHH01000002.1"/>
</dbReference>
<keyword evidence="1" id="KW-0732">Signal</keyword>
<dbReference type="Pfam" id="PF16286">
    <property type="entry name" value="DUF4932"/>
    <property type="match status" value="1"/>
</dbReference>
<dbReference type="EMBL" id="JRHH01000002">
    <property type="protein sequence ID" value="KGD68837.1"/>
    <property type="molecule type" value="Genomic_DNA"/>
</dbReference>
<dbReference type="eggNOG" id="ENOG50310YS">
    <property type="taxonomic scope" value="Bacteria"/>
</dbReference>
<evidence type="ECO:0000313" key="2">
    <source>
        <dbReference type="EMBL" id="KGD68837.1"/>
    </source>
</evidence>
<feature type="chain" id="PRO_5001909647" description="DUF4932 domain-containing protein" evidence="1">
    <location>
        <begin position="19"/>
        <end position="341"/>
    </location>
</feature>
<dbReference type="OrthoDB" id="663935at2"/>
<gene>
    <name evidence="2" type="ORF">LG45_04110</name>
</gene>
<reference evidence="2 3" key="1">
    <citation type="submission" date="2014-09" db="EMBL/GenBank/DDBJ databases">
        <title>Whole Genome Shotgun of Flavobacterium aquatile LMG 4008.</title>
        <authorList>
            <person name="Gale A.N."/>
            <person name="Pipes S.E."/>
            <person name="Newman J.D."/>
        </authorList>
    </citation>
    <scope>NUCLEOTIDE SEQUENCE [LARGE SCALE GENOMIC DNA]</scope>
    <source>
        <strain evidence="2 3">LMG 4008</strain>
    </source>
</reference>
<keyword evidence="3" id="KW-1185">Reference proteome</keyword>
<proteinExistence type="predicted"/>
<dbReference type="STRING" id="1453498.LG45_04110"/>
<dbReference type="AlphaFoldDB" id="A0A095SW60"/>
<accession>A0A095SW60</accession>
<evidence type="ECO:0000313" key="3">
    <source>
        <dbReference type="Proteomes" id="UP000029554"/>
    </source>
</evidence>
<organism evidence="2 3">
    <name type="scientific">Flavobacterium aquatile LMG 4008 = ATCC 11947</name>
    <dbReference type="NCBI Taxonomy" id="1453498"/>
    <lineage>
        <taxon>Bacteria</taxon>
        <taxon>Pseudomonadati</taxon>
        <taxon>Bacteroidota</taxon>
        <taxon>Flavobacteriia</taxon>
        <taxon>Flavobacteriales</taxon>
        <taxon>Flavobacteriaceae</taxon>
        <taxon>Flavobacterium</taxon>
    </lineage>
</organism>
<comment type="caution">
    <text evidence="2">The sequence shown here is derived from an EMBL/GenBank/DDBJ whole genome shotgun (WGS) entry which is preliminary data.</text>
</comment>
<dbReference type="Proteomes" id="UP000029554">
    <property type="component" value="Unassembled WGS sequence"/>
</dbReference>
<dbReference type="InterPro" id="IPR032560">
    <property type="entry name" value="DUF4932"/>
</dbReference>
<protein>
    <recommendedName>
        <fullName evidence="4">DUF4932 domain-containing protein</fullName>
    </recommendedName>
</protein>
<evidence type="ECO:0008006" key="4">
    <source>
        <dbReference type="Google" id="ProtNLM"/>
    </source>
</evidence>
<feature type="signal peptide" evidence="1">
    <location>
        <begin position="1"/>
        <end position="18"/>
    </location>
</feature>